<keyword evidence="2" id="KW-1185">Reference proteome</keyword>
<name>A0ACB8QM16_9AGAM</name>
<dbReference type="Proteomes" id="UP000814128">
    <property type="component" value="Unassembled WGS sequence"/>
</dbReference>
<evidence type="ECO:0000313" key="1">
    <source>
        <dbReference type="EMBL" id="KAI0032665.1"/>
    </source>
</evidence>
<protein>
    <submittedName>
        <fullName evidence="1">Uncharacterized protein</fullName>
    </submittedName>
</protein>
<gene>
    <name evidence="1" type="ORF">K488DRAFT_70450</name>
</gene>
<evidence type="ECO:0000313" key="2">
    <source>
        <dbReference type="Proteomes" id="UP000814128"/>
    </source>
</evidence>
<comment type="caution">
    <text evidence="1">The sequence shown here is derived from an EMBL/GenBank/DDBJ whole genome shotgun (WGS) entry which is preliminary data.</text>
</comment>
<reference evidence="1" key="1">
    <citation type="submission" date="2021-02" db="EMBL/GenBank/DDBJ databases">
        <authorList>
            <consortium name="DOE Joint Genome Institute"/>
            <person name="Ahrendt S."/>
            <person name="Looney B.P."/>
            <person name="Miyauchi S."/>
            <person name="Morin E."/>
            <person name="Drula E."/>
            <person name="Courty P.E."/>
            <person name="Chicoki N."/>
            <person name="Fauchery L."/>
            <person name="Kohler A."/>
            <person name="Kuo A."/>
            <person name="Labutti K."/>
            <person name="Pangilinan J."/>
            <person name="Lipzen A."/>
            <person name="Riley R."/>
            <person name="Andreopoulos W."/>
            <person name="He G."/>
            <person name="Johnson J."/>
            <person name="Barry K.W."/>
            <person name="Grigoriev I.V."/>
            <person name="Nagy L."/>
            <person name="Hibbett D."/>
            <person name="Henrissat B."/>
            <person name="Matheny P.B."/>
            <person name="Labbe J."/>
            <person name="Martin F."/>
        </authorList>
    </citation>
    <scope>NUCLEOTIDE SEQUENCE</scope>
    <source>
        <strain evidence="1">EC-137</strain>
    </source>
</reference>
<proteinExistence type="predicted"/>
<accession>A0ACB8QM16</accession>
<sequence>MFNPMVAVDISCEFDIPIILPAALYLSSRLSMPEILGYPLSGGGSGGARDDVLLFPEALQKHLRRDVFSSAWFPIVNDCPSDVDNTSYCPGFSGDNTLKLAAHYLEPSADIFAGVNDFPYFGPGDPCEDCIIQRYKIDRDAYQPLLWSLLPVLCPRKGWVGWMNVKEAQTKATVPWDTPS</sequence>
<reference evidence="1" key="2">
    <citation type="journal article" date="2022" name="New Phytol.">
        <title>Evolutionary transition to the ectomycorrhizal habit in the genomes of a hyperdiverse lineage of mushroom-forming fungi.</title>
        <authorList>
            <person name="Looney B."/>
            <person name="Miyauchi S."/>
            <person name="Morin E."/>
            <person name="Drula E."/>
            <person name="Courty P.E."/>
            <person name="Kohler A."/>
            <person name="Kuo A."/>
            <person name="LaButti K."/>
            <person name="Pangilinan J."/>
            <person name="Lipzen A."/>
            <person name="Riley R."/>
            <person name="Andreopoulos W."/>
            <person name="He G."/>
            <person name="Johnson J."/>
            <person name="Nolan M."/>
            <person name="Tritt A."/>
            <person name="Barry K.W."/>
            <person name="Grigoriev I.V."/>
            <person name="Nagy L.G."/>
            <person name="Hibbett D."/>
            <person name="Henrissat B."/>
            <person name="Matheny P.B."/>
            <person name="Labbe J."/>
            <person name="Martin F.M."/>
        </authorList>
    </citation>
    <scope>NUCLEOTIDE SEQUENCE</scope>
    <source>
        <strain evidence="1">EC-137</strain>
    </source>
</reference>
<dbReference type="EMBL" id="MU273539">
    <property type="protein sequence ID" value="KAI0032665.1"/>
    <property type="molecule type" value="Genomic_DNA"/>
</dbReference>
<organism evidence="1 2">
    <name type="scientific">Vararia minispora EC-137</name>
    <dbReference type="NCBI Taxonomy" id="1314806"/>
    <lineage>
        <taxon>Eukaryota</taxon>
        <taxon>Fungi</taxon>
        <taxon>Dikarya</taxon>
        <taxon>Basidiomycota</taxon>
        <taxon>Agaricomycotina</taxon>
        <taxon>Agaricomycetes</taxon>
        <taxon>Russulales</taxon>
        <taxon>Lachnocladiaceae</taxon>
        <taxon>Vararia</taxon>
    </lineage>
</organism>